<dbReference type="PANTHER" id="PTHR34580:SF3">
    <property type="entry name" value="PROTEIN PAFB"/>
    <property type="match status" value="1"/>
</dbReference>
<dbReference type="InterPro" id="IPR036390">
    <property type="entry name" value="WH_DNA-bd_sf"/>
</dbReference>
<dbReference type="InterPro" id="IPR051534">
    <property type="entry name" value="CBASS_pafABC_assoc_protein"/>
</dbReference>
<dbReference type="PROSITE" id="PS52050">
    <property type="entry name" value="WYL"/>
    <property type="match status" value="1"/>
</dbReference>
<evidence type="ECO:0000259" key="2">
    <source>
        <dbReference type="Pfam" id="PF13280"/>
    </source>
</evidence>
<accession>A0A6J4V0M1</accession>
<dbReference type="Pfam" id="PF13280">
    <property type="entry name" value="WYL"/>
    <property type="match status" value="1"/>
</dbReference>
<name>A0A6J4V0M1_9BACT</name>
<reference evidence="4" key="1">
    <citation type="submission" date="2020-02" db="EMBL/GenBank/DDBJ databases">
        <authorList>
            <person name="Meier V. D."/>
        </authorList>
    </citation>
    <scope>NUCLEOTIDE SEQUENCE</scope>
    <source>
        <strain evidence="4">AVDCRST_MAG70</strain>
    </source>
</reference>
<dbReference type="SUPFAM" id="SSF46785">
    <property type="entry name" value="Winged helix' DNA-binding domain"/>
    <property type="match status" value="1"/>
</dbReference>
<feature type="domain" description="WYL" evidence="2">
    <location>
        <begin position="133"/>
        <end position="198"/>
    </location>
</feature>
<evidence type="ECO:0000259" key="3">
    <source>
        <dbReference type="Pfam" id="PF25583"/>
    </source>
</evidence>
<protein>
    <recommendedName>
        <fullName evidence="5">HTH deoR-type domain-containing protein</fullName>
    </recommendedName>
</protein>
<dbReference type="InterPro" id="IPR013196">
    <property type="entry name" value="HTH_11"/>
</dbReference>
<dbReference type="InterPro" id="IPR028349">
    <property type="entry name" value="PafC-like"/>
</dbReference>
<dbReference type="Pfam" id="PF08279">
    <property type="entry name" value="HTH_11"/>
    <property type="match status" value="1"/>
</dbReference>
<dbReference type="PIRSF" id="PIRSF016838">
    <property type="entry name" value="PafC"/>
    <property type="match status" value="1"/>
</dbReference>
<feature type="domain" description="WCX" evidence="3">
    <location>
        <begin position="228"/>
        <end position="304"/>
    </location>
</feature>
<sequence>MTGITLVLGGGPETAAALAKRFEVSRRTILRDIDALGQIGVPIVATHGPGGGYSLAEGYGLPAPRLTPAEAAVTFLAFQALGPDTRDPFGQECRSVIEKLRAAMSPGTLALADHELASVSLAAPTTGDAPGTEHFNDLRKAIRERLWVRATYASARRVATHLLLPRRLVGAEGRWYCHAVSMAAGEERRYRLDRFSAVVTIPPPDGAAEALLRAARGRLAYDHPGHPEVVIHLSYRGRRQAEGLGLDESAYERVAPHAWRLRFRCPPDELPYYAREILAMGTDALVLAPDDLRDLVVARAEATLRLYAVSTGEAEKR</sequence>
<evidence type="ECO:0000259" key="1">
    <source>
        <dbReference type="Pfam" id="PF08279"/>
    </source>
</evidence>
<dbReference type="InterPro" id="IPR036388">
    <property type="entry name" value="WH-like_DNA-bd_sf"/>
</dbReference>
<dbReference type="PANTHER" id="PTHR34580">
    <property type="match status" value="1"/>
</dbReference>
<dbReference type="AlphaFoldDB" id="A0A6J4V0M1"/>
<evidence type="ECO:0000313" key="4">
    <source>
        <dbReference type="EMBL" id="CAA9566033.1"/>
    </source>
</evidence>
<dbReference type="InterPro" id="IPR057727">
    <property type="entry name" value="WCX_dom"/>
</dbReference>
<dbReference type="Gene3D" id="1.10.10.10">
    <property type="entry name" value="Winged helix-like DNA-binding domain superfamily/Winged helix DNA-binding domain"/>
    <property type="match status" value="1"/>
</dbReference>
<dbReference type="Pfam" id="PF25583">
    <property type="entry name" value="WCX"/>
    <property type="match status" value="1"/>
</dbReference>
<feature type="domain" description="Helix-turn-helix type 11" evidence="1">
    <location>
        <begin position="13"/>
        <end position="53"/>
    </location>
</feature>
<dbReference type="EMBL" id="CADCWH010000329">
    <property type="protein sequence ID" value="CAA9566033.1"/>
    <property type="molecule type" value="Genomic_DNA"/>
</dbReference>
<evidence type="ECO:0008006" key="5">
    <source>
        <dbReference type="Google" id="ProtNLM"/>
    </source>
</evidence>
<proteinExistence type="predicted"/>
<organism evidence="4">
    <name type="scientific">uncultured Thermomicrobiales bacterium</name>
    <dbReference type="NCBI Taxonomy" id="1645740"/>
    <lineage>
        <taxon>Bacteria</taxon>
        <taxon>Pseudomonadati</taxon>
        <taxon>Thermomicrobiota</taxon>
        <taxon>Thermomicrobia</taxon>
        <taxon>Thermomicrobiales</taxon>
        <taxon>environmental samples</taxon>
    </lineage>
</organism>
<dbReference type="InterPro" id="IPR026881">
    <property type="entry name" value="WYL_dom"/>
</dbReference>
<gene>
    <name evidence="4" type="ORF">AVDCRST_MAG70-2044</name>
</gene>